<dbReference type="PANTHER" id="PTHR33295:SF20">
    <property type="entry name" value="ATPASE"/>
    <property type="match status" value="1"/>
</dbReference>
<dbReference type="AlphaFoldDB" id="A0AA46AJ36"/>
<evidence type="ECO:0008006" key="5">
    <source>
        <dbReference type="Google" id="ProtNLM"/>
    </source>
</evidence>
<evidence type="ECO:0000259" key="2">
    <source>
        <dbReference type="Pfam" id="PF13635"/>
    </source>
</evidence>
<feature type="domain" description="AAA" evidence="1">
    <location>
        <begin position="19"/>
        <end position="149"/>
    </location>
</feature>
<accession>A0AA46AJ36</accession>
<dbReference type="RefSeq" id="WP_283409306.1">
    <property type="nucleotide sequence ID" value="NZ_FXUF01000006.1"/>
</dbReference>
<reference evidence="3" key="1">
    <citation type="submission" date="2017-05" db="EMBL/GenBank/DDBJ databases">
        <authorList>
            <person name="Varghese N."/>
            <person name="Submissions S."/>
        </authorList>
    </citation>
    <scope>NUCLEOTIDE SEQUENCE</scope>
    <source>
        <strain evidence="3">Su22</strain>
    </source>
</reference>
<evidence type="ECO:0000313" key="3">
    <source>
        <dbReference type="EMBL" id="SMP57204.1"/>
    </source>
</evidence>
<proteinExistence type="predicted"/>
<keyword evidence="4" id="KW-1185">Reference proteome</keyword>
<dbReference type="Proteomes" id="UP001158066">
    <property type="component" value="Unassembled WGS sequence"/>
</dbReference>
<evidence type="ECO:0000259" key="1">
    <source>
        <dbReference type="Pfam" id="PF13173"/>
    </source>
</evidence>
<dbReference type="EMBL" id="FXUF01000006">
    <property type="protein sequence ID" value="SMP57204.1"/>
    <property type="molecule type" value="Genomic_DNA"/>
</dbReference>
<protein>
    <recommendedName>
        <fullName evidence="5">ATPase</fullName>
    </recommendedName>
</protein>
<dbReference type="InterPro" id="IPR025420">
    <property type="entry name" value="DUF4143"/>
</dbReference>
<dbReference type="Pfam" id="PF13635">
    <property type="entry name" value="DUF4143"/>
    <property type="match status" value="1"/>
</dbReference>
<sequence>MKNRDLYLNQLIKFRDKKLIKVITGLRRSGKSTLLLLFENHLIASGVNKNHIIRMNFESFEFDDITTYKELHAYITERIADKNIKHYILLDEVQQVASWERVINAFLVDANVDIYITGSNAYLLSSELSTLLSGRYVEIKMLPLSFKEYVDFTDSGNNSHPPVQFNQYLLYGGLPTIVELLDHPDTIGPFLEGIYNTVLMKDVIERNEVRDAALLESILKFIAANIGSIVSTKKISDYLTSSGRKTTSDTIDNYLKMLENAFIIYKANRYDLKGKLFLKTLEKYYIVDMGIRNRLTGLKGTDYGHVLENIVYLELLRRGYQVAIGKIGTLEVDFVATKPDEKIYFQVSASMMDETTRNRELRPLESISDNYPKYILTMDQTVFNDYSGIKVVNILDFLLNTYSA</sequence>
<gene>
    <name evidence="3" type="ORF">SAMN06296020_106137</name>
</gene>
<dbReference type="InterPro" id="IPR027417">
    <property type="entry name" value="P-loop_NTPase"/>
</dbReference>
<comment type="caution">
    <text evidence="3">The sequence shown here is derived from an EMBL/GenBank/DDBJ whole genome shotgun (WGS) entry which is preliminary data.</text>
</comment>
<dbReference type="InterPro" id="IPR041682">
    <property type="entry name" value="AAA_14"/>
</dbReference>
<feature type="domain" description="DUF4143" evidence="2">
    <location>
        <begin position="201"/>
        <end position="349"/>
    </location>
</feature>
<dbReference type="Pfam" id="PF13173">
    <property type="entry name" value="AAA_14"/>
    <property type="match status" value="1"/>
</dbReference>
<dbReference type="SUPFAM" id="SSF52540">
    <property type="entry name" value="P-loop containing nucleoside triphosphate hydrolases"/>
    <property type="match status" value="1"/>
</dbReference>
<evidence type="ECO:0000313" key="4">
    <source>
        <dbReference type="Proteomes" id="UP001158066"/>
    </source>
</evidence>
<organism evidence="3 4">
    <name type="scientific">Anoxynatronum buryatiense</name>
    <dbReference type="NCBI Taxonomy" id="489973"/>
    <lineage>
        <taxon>Bacteria</taxon>
        <taxon>Bacillati</taxon>
        <taxon>Bacillota</taxon>
        <taxon>Clostridia</taxon>
        <taxon>Eubacteriales</taxon>
        <taxon>Clostridiaceae</taxon>
        <taxon>Anoxynatronum</taxon>
    </lineage>
</organism>
<dbReference type="PANTHER" id="PTHR33295">
    <property type="entry name" value="ATPASE"/>
    <property type="match status" value="1"/>
</dbReference>
<name>A0AA46AJ36_9CLOT</name>